<evidence type="ECO:0000313" key="2">
    <source>
        <dbReference type="EMBL" id="MCG6559086.1"/>
    </source>
</evidence>
<evidence type="ECO:0000313" key="3">
    <source>
        <dbReference type="Proteomes" id="UP001165279"/>
    </source>
</evidence>
<protein>
    <submittedName>
        <fullName evidence="2">Uncharacterized protein</fullName>
    </submittedName>
</protein>
<reference evidence="2" key="1">
    <citation type="submission" date="2022-02" db="EMBL/GenBank/DDBJ databases">
        <title>The genome sequence of Ruegeria sp. 1NDH52C.</title>
        <authorList>
            <person name="Du J."/>
        </authorList>
    </citation>
    <scope>NUCLEOTIDE SEQUENCE</scope>
    <source>
        <strain evidence="2">1NDH52C</strain>
    </source>
</reference>
<name>A0ABS9NYJ3_9RHOB</name>
<gene>
    <name evidence="2" type="ORF">MB818_12805</name>
</gene>
<feature type="region of interest" description="Disordered" evidence="1">
    <location>
        <begin position="1"/>
        <end position="31"/>
    </location>
</feature>
<feature type="compositionally biased region" description="Polar residues" evidence="1">
    <location>
        <begin position="1"/>
        <end position="20"/>
    </location>
</feature>
<keyword evidence="3" id="KW-1185">Reference proteome</keyword>
<dbReference type="EMBL" id="JAKOEM010000010">
    <property type="protein sequence ID" value="MCG6559086.1"/>
    <property type="molecule type" value="Genomic_DNA"/>
</dbReference>
<organism evidence="2 3">
    <name type="scientific">Ruegeria alba</name>
    <dbReference type="NCBI Taxonomy" id="2916756"/>
    <lineage>
        <taxon>Bacteria</taxon>
        <taxon>Pseudomonadati</taxon>
        <taxon>Pseudomonadota</taxon>
        <taxon>Alphaproteobacteria</taxon>
        <taxon>Rhodobacterales</taxon>
        <taxon>Roseobacteraceae</taxon>
        <taxon>Ruegeria</taxon>
    </lineage>
</organism>
<feature type="region of interest" description="Disordered" evidence="1">
    <location>
        <begin position="52"/>
        <end position="73"/>
    </location>
</feature>
<accession>A0ABS9NYJ3</accession>
<dbReference type="Proteomes" id="UP001165279">
    <property type="component" value="Unassembled WGS sequence"/>
</dbReference>
<sequence>MHSPKQPASTEKTENSQTQREPLPMLSEERAAWAKEEGRKLALLGMVMDKRKQAGLNPYPPGSLVESKPKPKA</sequence>
<proteinExistence type="predicted"/>
<comment type="caution">
    <text evidence="2">The sequence shown here is derived from an EMBL/GenBank/DDBJ whole genome shotgun (WGS) entry which is preliminary data.</text>
</comment>
<evidence type="ECO:0000256" key="1">
    <source>
        <dbReference type="SAM" id="MobiDB-lite"/>
    </source>
</evidence>